<dbReference type="EC" id="3.1.1.11" evidence="3"/>
<name>A0AAN8YY16_9MAGN</name>
<dbReference type="PANTHER" id="PTHR31321">
    <property type="entry name" value="ACYL-COA THIOESTER HYDROLASE YBHC-RELATED"/>
    <property type="match status" value="1"/>
</dbReference>
<comment type="pathway">
    <text evidence="1">Glycan metabolism; pectin degradation; 2-dehydro-3-deoxy-D-gluconate from pectin: step 1/5.</text>
</comment>
<dbReference type="PANTHER" id="PTHR31321:SF85">
    <property type="entry name" value="PECTINESTERASE CATALYTIC DOMAIN-CONTAINING PROTEIN"/>
    <property type="match status" value="1"/>
</dbReference>
<gene>
    <name evidence="10" type="ORF">RJ641_015253</name>
</gene>
<reference evidence="10 11" key="1">
    <citation type="submission" date="2023-12" db="EMBL/GenBank/DDBJ databases">
        <title>A high-quality genome assembly for Dillenia turbinata (Dilleniales).</title>
        <authorList>
            <person name="Chanderbali A."/>
        </authorList>
    </citation>
    <scope>NUCLEOTIDE SEQUENCE [LARGE SCALE GENOMIC DNA]</scope>
    <source>
        <strain evidence="10">LSX21</strain>
        <tissue evidence="10">Leaf</tissue>
    </source>
</reference>
<keyword evidence="4" id="KW-0378">Hydrolase</keyword>
<dbReference type="InterPro" id="IPR012334">
    <property type="entry name" value="Pectin_lyas_fold"/>
</dbReference>
<evidence type="ECO:0000256" key="4">
    <source>
        <dbReference type="ARBA" id="ARBA00022801"/>
    </source>
</evidence>
<organism evidence="10 11">
    <name type="scientific">Dillenia turbinata</name>
    <dbReference type="NCBI Taxonomy" id="194707"/>
    <lineage>
        <taxon>Eukaryota</taxon>
        <taxon>Viridiplantae</taxon>
        <taxon>Streptophyta</taxon>
        <taxon>Embryophyta</taxon>
        <taxon>Tracheophyta</taxon>
        <taxon>Spermatophyta</taxon>
        <taxon>Magnoliopsida</taxon>
        <taxon>eudicotyledons</taxon>
        <taxon>Gunneridae</taxon>
        <taxon>Pentapetalae</taxon>
        <taxon>Dilleniales</taxon>
        <taxon>Dilleniaceae</taxon>
        <taxon>Dillenia</taxon>
    </lineage>
</organism>
<evidence type="ECO:0000256" key="8">
    <source>
        <dbReference type="ARBA" id="ARBA00057335"/>
    </source>
</evidence>
<evidence type="ECO:0000313" key="11">
    <source>
        <dbReference type="Proteomes" id="UP001370490"/>
    </source>
</evidence>
<dbReference type="Proteomes" id="UP001370490">
    <property type="component" value="Unassembled WGS sequence"/>
</dbReference>
<evidence type="ECO:0000259" key="9">
    <source>
        <dbReference type="Pfam" id="PF01095"/>
    </source>
</evidence>
<keyword evidence="11" id="KW-1185">Reference proteome</keyword>
<comment type="catalytic activity">
    <reaction evidence="7">
        <text>[(1-&gt;4)-alpha-D-galacturonosyl methyl ester](n) + n H2O = [(1-&gt;4)-alpha-D-galacturonosyl](n) + n methanol + n H(+)</text>
        <dbReference type="Rhea" id="RHEA:22380"/>
        <dbReference type="Rhea" id="RHEA-COMP:14570"/>
        <dbReference type="Rhea" id="RHEA-COMP:14573"/>
        <dbReference type="ChEBI" id="CHEBI:15377"/>
        <dbReference type="ChEBI" id="CHEBI:15378"/>
        <dbReference type="ChEBI" id="CHEBI:17790"/>
        <dbReference type="ChEBI" id="CHEBI:140522"/>
        <dbReference type="ChEBI" id="CHEBI:140523"/>
        <dbReference type="EC" id="3.1.1.11"/>
    </reaction>
</comment>
<dbReference type="Gene3D" id="2.160.20.10">
    <property type="entry name" value="Single-stranded right-handed beta-helix, Pectin lyase-like"/>
    <property type="match status" value="1"/>
</dbReference>
<accession>A0AAN8YY16</accession>
<dbReference type="GO" id="GO:0030599">
    <property type="term" value="F:pectinesterase activity"/>
    <property type="evidence" value="ECO:0007669"/>
    <property type="project" value="UniProtKB-EC"/>
</dbReference>
<dbReference type="InterPro" id="IPR011050">
    <property type="entry name" value="Pectin_lyase_fold/virulence"/>
</dbReference>
<dbReference type="FunFam" id="2.160.20.10:FF:000013">
    <property type="entry name" value="Pectinesterase"/>
    <property type="match status" value="1"/>
</dbReference>
<evidence type="ECO:0000313" key="10">
    <source>
        <dbReference type="EMBL" id="KAK6919349.1"/>
    </source>
</evidence>
<proteinExistence type="inferred from homology"/>
<dbReference type="SUPFAM" id="SSF51126">
    <property type="entry name" value="Pectin lyase-like"/>
    <property type="match status" value="1"/>
</dbReference>
<comment type="similarity">
    <text evidence="2">Belongs to the pectinesterase family.</text>
</comment>
<dbReference type="AlphaFoldDB" id="A0AAN8YY16"/>
<dbReference type="Pfam" id="PF01095">
    <property type="entry name" value="Pectinesterase"/>
    <property type="match status" value="1"/>
</dbReference>
<comment type="function">
    <text evidence="8">Acts in the modification of cell walls via demethylesterification of cell wall pectin.</text>
</comment>
<dbReference type="EMBL" id="JBAMMX010000021">
    <property type="protein sequence ID" value="KAK6919349.1"/>
    <property type="molecule type" value="Genomic_DNA"/>
</dbReference>
<dbReference type="InterPro" id="IPR000070">
    <property type="entry name" value="Pectinesterase_cat"/>
</dbReference>
<evidence type="ECO:0000256" key="3">
    <source>
        <dbReference type="ARBA" id="ARBA00013229"/>
    </source>
</evidence>
<comment type="caution">
    <text evidence="10">The sequence shown here is derived from an EMBL/GenBank/DDBJ whole genome shotgun (WGS) entry which is preliminary data.</text>
</comment>
<protein>
    <recommendedName>
        <fullName evidence="3">pectinesterase</fullName>
        <ecNumber evidence="3">3.1.1.11</ecNumber>
    </recommendedName>
</protein>
<evidence type="ECO:0000256" key="1">
    <source>
        <dbReference type="ARBA" id="ARBA00005184"/>
    </source>
</evidence>
<keyword evidence="6" id="KW-0325">Glycoprotein</keyword>
<dbReference type="GO" id="GO:0045490">
    <property type="term" value="P:pectin catabolic process"/>
    <property type="evidence" value="ECO:0007669"/>
    <property type="project" value="TreeGrafter"/>
</dbReference>
<keyword evidence="5" id="KW-0063">Aspartyl esterase</keyword>
<dbReference type="GO" id="GO:0042545">
    <property type="term" value="P:cell wall modification"/>
    <property type="evidence" value="ECO:0007669"/>
    <property type="project" value="InterPro"/>
</dbReference>
<evidence type="ECO:0000256" key="7">
    <source>
        <dbReference type="ARBA" id="ARBA00047928"/>
    </source>
</evidence>
<feature type="domain" description="Pectinesterase catalytic" evidence="9">
    <location>
        <begin position="19"/>
        <end position="291"/>
    </location>
</feature>
<evidence type="ECO:0000256" key="6">
    <source>
        <dbReference type="ARBA" id="ARBA00023180"/>
    </source>
</evidence>
<evidence type="ECO:0000256" key="2">
    <source>
        <dbReference type="ARBA" id="ARBA00008891"/>
    </source>
</evidence>
<evidence type="ECO:0000256" key="5">
    <source>
        <dbReference type="ARBA" id="ARBA00023085"/>
    </source>
</evidence>
<sequence length="322" mass="35894">MALRLHLGTSKAWKIQHTIIVDQSGRGNFTKVQQAIDSIPPGSRQWICIKLRPGTYNEKVKIPREKPYILLEGESSKSTIIQYGDHGSSIESSTFTLEADNFAARHITFKNVHLPSKNFMVLIFLQNTYNALSWAPAAVIQGDKASFLDCGFIGLQDTLTDAVGRHYFRSCYMEGAVDFIWGGGQSVFEGCTIHVNGAPLGSLPGFITAQARENGEDPSAFVFKYCNVNGSGQAYLGRAISPYSRVLFYKSTFSQVVAPEGWDPWQYAHQWYGELGCTGQGADKSKRVKWLPPFSRKDVLFLTNATDFINKENWIGEQLTLL</sequence>